<gene>
    <name evidence="2" type="ORF">I5731_13340</name>
</gene>
<evidence type="ECO:0000313" key="3">
    <source>
        <dbReference type="Proteomes" id="UP000631694"/>
    </source>
</evidence>
<dbReference type="InterPro" id="IPR038404">
    <property type="entry name" value="TRAP_DctP_sf"/>
</dbReference>
<dbReference type="InterPro" id="IPR018389">
    <property type="entry name" value="DctP_fam"/>
</dbReference>
<dbReference type="Proteomes" id="UP000631694">
    <property type="component" value="Unassembled WGS sequence"/>
</dbReference>
<proteinExistence type="predicted"/>
<comment type="caution">
    <text evidence="2">The sequence shown here is derived from an EMBL/GenBank/DDBJ whole genome shotgun (WGS) entry which is preliminary data.</text>
</comment>
<dbReference type="RefSeq" id="WP_197311896.1">
    <property type="nucleotide sequence ID" value="NZ_JADZLT010000051.1"/>
</dbReference>
<sequence>MSIAFAARVTACVTVIGDGHGRQEMAMRLRMGGYQGEASVHTRAARELGAALAADGGPELDLIADVTAAGRNATDLFTMVEGDELDLCYFASSYLVKRVPNLAVFDLPFLFADRLALHARLDGDLGARLGRDIAAATGFELLGLWDNGARHFTNLRGPIHRPDDCAGLRIRTMDSALHQAAFRSLGFEPVYIDVKDYPAAVRAKDVEAQENPLTNTVNFGVHETHGHLSLTGHFCGVTLVLGNRARLDEAAGGPSRAALRAAMRQATEAQRGFAAAVDAECLDKLVAAGVAVVGPDAIDFAAFRQATAGVVADAAAAIDPEVLAAAGLAPAA</sequence>
<evidence type="ECO:0000256" key="1">
    <source>
        <dbReference type="ARBA" id="ARBA00022729"/>
    </source>
</evidence>
<keyword evidence="3" id="KW-1185">Reference proteome</keyword>
<reference evidence="2" key="1">
    <citation type="submission" date="2020-12" db="EMBL/GenBank/DDBJ databases">
        <title>Methylobrevis albus sp. nov., isolated from fresh water lack sediment.</title>
        <authorList>
            <person name="Zou Q."/>
        </authorList>
    </citation>
    <scope>NUCLEOTIDE SEQUENCE</scope>
    <source>
        <strain evidence="2">L22</strain>
    </source>
</reference>
<organism evidence="2 3">
    <name type="scientific">Methylobrevis albus</name>
    <dbReference type="NCBI Taxonomy" id="2793297"/>
    <lineage>
        <taxon>Bacteria</taxon>
        <taxon>Pseudomonadati</taxon>
        <taxon>Pseudomonadota</taxon>
        <taxon>Alphaproteobacteria</taxon>
        <taxon>Hyphomicrobiales</taxon>
        <taxon>Pleomorphomonadaceae</taxon>
        <taxon>Methylobrevis</taxon>
    </lineage>
</organism>
<dbReference type="PANTHER" id="PTHR33376:SF4">
    <property type="entry name" value="SIALIC ACID-BINDING PERIPLASMIC PROTEIN SIAP"/>
    <property type="match status" value="1"/>
</dbReference>
<dbReference type="Gene3D" id="3.40.190.170">
    <property type="entry name" value="Bacterial extracellular solute-binding protein, family 7"/>
    <property type="match status" value="1"/>
</dbReference>
<dbReference type="NCBIfam" id="NF037995">
    <property type="entry name" value="TRAP_S1"/>
    <property type="match status" value="1"/>
</dbReference>
<dbReference type="Pfam" id="PF03480">
    <property type="entry name" value="DctP"/>
    <property type="match status" value="1"/>
</dbReference>
<dbReference type="CDD" id="cd13603">
    <property type="entry name" value="PBP2_TRAP_Siap_TeaA_like"/>
    <property type="match status" value="1"/>
</dbReference>
<dbReference type="AlphaFoldDB" id="A0A931I3J5"/>
<name>A0A931I3J5_9HYPH</name>
<protein>
    <submittedName>
        <fullName evidence="2">TRAP transporter substrate-binding protein</fullName>
    </submittedName>
</protein>
<dbReference type="PANTHER" id="PTHR33376">
    <property type="match status" value="1"/>
</dbReference>
<accession>A0A931I3J5</accession>
<dbReference type="EMBL" id="JADZLT010000051">
    <property type="protein sequence ID" value="MBH0238814.1"/>
    <property type="molecule type" value="Genomic_DNA"/>
</dbReference>
<keyword evidence="1" id="KW-0732">Signal</keyword>
<dbReference type="GO" id="GO:0055085">
    <property type="term" value="P:transmembrane transport"/>
    <property type="evidence" value="ECO:0007669"/>
    <property type="project" value="InterPro"/>
</dbReference>
<evidence type="ECO:0000313" key="2">
    <source>
        <dbReference type="EMBL" id="MBH0238814.1"/>
    </source>
</evidence>